<accession>A0A9E1B416</accession>
<dbReference type="Proteomes" id="UP000824019">
    <property type="component" value="Unassembled WGS sequence"/>
</dbReference>
<sequence length="121" mass="13701">MKKNKEYYLNLPYKMVMVKMPNDEIYGGQYEAHYAEYPTVIGVGKTRIEAISSLDEAFGCMIEDLLSVGDDIIEPIVEDTKKRVNILISEKVLAAIAKISSNRSFFLEKAAQHIINNKITL</sequence>
<gene>
    <name evidence="1" type="ORF">KIC69_00430</name>
</gene>
<dbReference type="InterPro" id="IPR035069">
    <property type="entry name" value="TTHA1013/TTHA0281-like"/>
</dbReference>
<comment type="caution">
    <text evidence="1">The sequence shown here is derived from an EMBL/GenBank/DDBJ whole genome shotgun (WGS) entry which is preliminary data.</text>
</comment>
<proteinExistence type="predicted"/>
<dbReference type="AlphaFoldDB" id="A0A9E1B416"/>
<evidence type="ECO:0000313" key="2">
    <source>
        <dbReference type="Proteomes" id="UP000824019"/>
    </source>
</evidence>
<dbReference type="RefSeq" id="WP_103597493.1">
    <property type="nucleotide sequence ID" value="NZ_CABPUU010000003.1"/>
</dbReference>
<protein>
    <submittedName>
        <fullName evidence="1">Type II toxin-antitoxin system HicB family antitoxin</fullName>
    </submittedName>
</protein>
<dbReference type="EMBL" id="JAHAKR010000004">
    <property type="protein sequence ID" value="MBS5829283.1"/>
    <property type="molecule type" value="Genomic_DNA"/>
</dbReference>
<dbReference type="SUPFAM" id="SSF143100">
    <property type="entry name" value="TTHA1013/TTHA0281-like"/>
    <property type="match status" value="1"/>
</dbReference>
<dbReference type="Gene3D" id="3.30.160.250">
    <property type="match status" value="1"/>
</dbReference>
<organism evidence="1 2">
    <name type="scientific">Campylobacter concisus</name>
    <dbReference type="NCBI Taxonomy" id="199"/>
    <lineage>
        <taxon>Bacteria</taxon>
        <taxon>Pseudomonadati</taxon>
        <taxon>Campylobacterota</taxon>
        <taxon>Epsilonproteobacteria</taxon>
        <taxon>Campylobacterales</taxon>
        <taxon>Campylobacteraceae</taxon>
        <taxon>Campylobacter</taxon>
    </lineage>
</organism>
<reference evidence="1" key="1">
    <citation type="submission" date="2021-02" db="EMBL/GenBank/DDBJ databases">
        <title>Infant gut strain persistence is associated with maternal origin, phylogeny, and functional potential including surface adhesion and iron acquisition.</title>
        <authorList>
            <person name="Lou Y.C."/>
        </authorList>
    </citation>
    <scope>NUCLEOTIDE SEQUENCE</scope>
    <source>
        <strain evidence="1">L3_101_000G1_dasL3_101_000G1_concoct_7_sub</strain>
    </source>
</reference>
<evidence type="ECO:0000313" key="1">
    <source>
        <dbReference type="EMBL" id="MBS5829283.1"/>
    </source>
</evidence>
<name>A0A9E1B416_9BACT</name>